<accession>A0AAN6PRY8</accession>
<dbReference type="EMBL" id="MU863694">
    <property type="protein sequence ID" value="KAK4096827.1"/>
    <property type="molecule type" value="Genomic_DNA"/>
</dbReference>
<protein>
    <submittedName>
        <fullName evidence="2">Uncharacterized protein</fullName>
    </submittedName>
</protein>
<sequence>MPESYASLVDGTGLSTSPGGTRVSNVVGREEWQHDQGWRRVQGAGLTAVQRQPVSFLESSSVSYCDLI</sequence>
<dbReference type="Proteomes" id="UP001305647">
    <property type="component" value="Unassembled WGS sequence"/>
</dbReference>
<organism evidence="2 3">
    <name type="scientific">Parathielavia hyrcaniae</name>
    <dbReference type="NCBI Taxonomy" id="113614"/>
    <lineage>
        <taxon>Eukaryota</taxon>
        <taxon>Fungi</taxon>
        <taxon>Dikarya</taxon>
        <taxon>Ascomycota</taxon>
        <taxon>Pezizomycotina</taxon>
        <taxon>Sordariomycetes</taxon>
        <taxon>Sordariomycetidae</taxon>
        <taxon>Sordariales</taxon>
        <taxon>Chaetomiaceae</taxon>
        <taxon>Parathielavia</taxon>
    </lineage>
</organism>
<proteinExistence type="predicted"/>
<gene>
    <name evidence="2" type="ORF">N658DRAFT_501127</name>
</gene>
<keyword evidence="3" id="KW-1185">Reference proteome</keyword>
<dbReference type="AlphaFoldDB" id="A0AAN6PRY8"/>
<evidence type="ECO:0000313" key="3">
    <source>
        <dbReference type="Proteomes" id="UP001305647"/>
    </source>
</evidence>
<feature type="compositionally biased region" description="Polar residues" evidence="1">
    <location>
        <begin position="13"/>
        <end position="23"/>
    </location>
</feature>
<reference evidence="2" key="1">
    <citation type="journal article" date="2023" name="Mol. Phylogenet. Evol.">
        <title>Genome-scale phylogeny and comparative genomics of the fungal order Sordariales.</title>
        <authorList>
            <person name="Hensen N."/>
            <person name="Bonometti L."/>
            <person name="Westerberg I."/>
            <person name="Brannstrom I.O."/>
            <person name="Guillou S."/>
            <person name="Cros-Aarteil S."/>
            <person name="Calhoun S."/>
            <person name="Haridas S."/>
            <person name="Kuo A."/>
            <person name="Mondo S."/>
            <person name="Pangilinan J."/>
            <person name="Riley R."/>
            <person name="LaButti K."/>
            <person name="Andreopoulos B."/>
            <person name="Lipzen A."/>
            <person name="Chen C."/>
            <person name="Yan M."/>
            <person name="Daum C."/>
            <person name="Ng V."/>
            <person name="Clum A."/>
            <person name="Steindorff A."/>
            <person name="Ohm R.A."/>
            <person name="Martin F."/>
            <person name="Silar P."/>
            <person name="Natvig D.O."/>
            <person name="Lalanne C."/>
            <person name="Gautier V."/>
            <person name="Ament-Velasquez S.L."/>
            <person name="Kruys A."/>
            <person name="Hutchinson M.I."/>
            <person name="Powell A.J."/>
            <person name="Barry K."/>
            <person name="Miller A.N."/>
            <person name="Grigoriev I.V."/>
            <person name="Debuchy R."/>
            <person name="Gladieux P."/>
            <person name="Hiltunen Thoren M."/>
            <person name="Johannesson H."/>
        </authorList>
    </citation>
    <scope>NUCLEOTIDE SEQUENCE</scope>
    <source>
        <strain evidence="2">CBS 757.83</strain>
    </source>
</reference>
<feature type="region of interest" description="Disordered" evidence="1">
    <location>
        <begin position="1"/>
        <end position="23"/>
    </location>
</feature>
<feature type="non-terminal residue" evidence="2">
    <location>
        <position position="68"/>
    </location>
</feature>
<reference evidence="2" key="2">
    <citation type="submission" date="2023-05" db="EMBL/GenBank/DDBJ databases">
        <authorList>
            <consortium name="Lawrence Berkeley National Laboratory"/>
            <person name="Steindorff A."/>
            <person name="Hensen N."/>
            <person name="Bonometti L."/>
            <person name="Westerberg I."/>
            <person name="Brannstrom I.O."/>
            <person name="Guillou S."/>
            <person name="Cros-Aarteil S."/>
            <person name="Calhoun S."/>
            <person name="Haridas S."/>
            <person name="Kuo A."/>
            <person name="Mondo S."/>
            <person name="Pangilinan J."/>
            <person name="Riley R."/>
            <person name="Labutti K."/>
            <person name="Andreopoulos B."/>
            <person name="Lipzen A."/>
            <person name="Chen C."/>
            <person name="Yanf M."/>
            <person name="Daum C."/>
            <person name="Ng V."/>
            <person name="Clum A."/>
            <person name="Ohm R."/>
            <person name="Martin F."/>
            <person name="Silar P."/>
            <person name="Natvig D."/>
            <person name="Lalanne C."/>
            <person name="Gautier V."/>
            <person name="Ament-Velasquez S.L."/>
            <person name="Kruys A."/>
            <person name="Hutchinson M.I."/>
            <person name="Powell A.J."/>
            <person name="Barry K."/>
            <person name="Miller A.N."/>
            <person name="Grigoriev I.V."/>
            <person name="Debuchy R."/>
            <person name="Gladieux P."/>
            <person name="Thoren M.H."/>
            <person name="Johannesson H."/>
        </authorList>
    </citation>
    <scope>NUCLEOTIDE SEQUENCE</scope>
    <source>
        <strain evidence="2">CBS 757.83</strain>
    </source>
</reference>
<comment type="caution">
    <text evidence="2">The sequence shown here is derived from an EMBL/GenBank/DDBJ whole genome shotgun (WGS) entry which is preliminary data.</text>
</comment>
<name>A0AAN6PRY8_9PEZI</name>
<evidence type="ECO:0000256" key="1">
    <source>
        <dbReference type="SAM" id="MobiDB-lite"/>
    </source>
</evidence>
<evidence type="ECO:0000313" key="2">
    <source>
        <dbReference type="EMBL" id="KAK4096827.1"/>
    </source>
</evidence>